<dbReference type="GO" id="GO:0003700">
    <property type="term" value="F:DNA-binding transcription factor activity"/>
    <property type="evidence" value="ECO:0007669"/>
    <property type="project" value="InterPro"/>
</dbReference>
<dbReference type="InterPro" id="IPR000232">
    <property type="entry name" value="HSF_DNA-bd"/>
</dbReference>
<dbReference type="InParanoid" id="H3H5F0"/>
<evidence type="ECO:0000256" key="1">
    <source>
        <dbReference type="ARBA" id="ARBA00004123"/>
    </source>
</evidence>
<dbReference type="EMBL" id="DS566325">
    <property type="status" value="NOT_ANNOTATED_CDS"/>
    <property type="molecule type" value="Genomic_DNA"/>
</dbReference>
<dbReference type="VEuPathDB" id="FungiDB:KRP22_3868"/>
<comment type="subcellular location">
    <subcellularLocation>
        <location evidence="1">Nucleus</location>
    </subcellularLocation>
</comment>
<dbReference type="SMART" id="SM00415">
    <property type="entry name" value="HSF"/>
    <property type="match status" value="1"/>
</dbReference>
<protein>
    <recommendedName>
        <fullName evidence="6">HSF-type DNA-binding domain-containing protein</fullName>
    </recommendedName>
</protein>
<evidence type="ECO:0000256" key="3">
    <source>
        <dbReference type="ARBA" id="ARBA00023242"/>
    </source>
</evidence>
<dbReference type="eggNOG" id="KOG0627">
    <property type="taxonomic scope" value="Eukaryota"/>
</dbReference>
<evidence type="ECO:0000313" key="8">
    <source>
        <dbReference type="Proteomes" id="UP000005238"/>
    </source>
</evidence>
<evidence type="ECO:0000256" key="5">
    <source>
        <dbReference type="SAM" id="MobiDB-lite"/>
    </source>
</evidence>
<dbReference type="EnsemblProtists" id="Phyra85854">
    <property type="protein sequence ID" value="Phyra85854"/>
    <property type="gene ID" value="Phyra85854"/>
</dbReference>
<keyword evidence="2" id="KW-0238">DNA-binding</keyword>
<evidence type="ECO:0000259" key="6">
    <source>
        <dbReference type="SMART" id="SM00415"/>
    </source>
</evidence>
<feature type="region of interest" description="Disordered" evidence="5">
    <location>
        <begin position="338"/>
        <end position="393"/>
    </location>
</feature>
<feature type="compositionally biased region" description="Polar residues" evidence="5">
    <location>
        <begin position="152"/>
        <end position="165"/>
    </location>
</feature>
<feature type="region of interest" description="Disordered" evidence="5">
    <location>
        <begin position="83"/>
        <end position="171"/>
    </location>
</feature>
<dbReference type="Proteomes" id="UP000005238">
    <property type="component" value="Unassembled WGS sequence"/>
</dbReference>
<keyword evidence="8" id="KW-1185">Reference proteome</keyword>
<reference evidence="7" key="2">
    <citation type="submission" date="2015-06" db="UniProtKB">
        <authorList>
            <consortium name="EnsemblProtists"/>
        </authorList>
    </citation>
    <scope>IDENTIFICATION</scope>
    <source>
        <strain evidence="7">Pr102</strain>
    </source>
</reference>
<dbReference type="AlphaFoldDB" id="H3H5F0"/>
<proteinExistence type="inferred from homology"/>
<evidence type="ECO:0000256" key="2">
    <source>
        <dbReference type="ARBA" id="ARBA00023125"/>
    </source>
</evidence>
<comment type="similarity">
    <text evidence="4">Belongs to the HSF family.</text>
</comment>
<feature type="compositionally biased region" description="Polar residues" evidence="5">
    <location>
        <begin position="383"/>
        <end position="393"/>
    </location>
</feature>
<dbReference type="GO" id="GO:0005634">
    <property type="term" value="C:nucleus"/>
    <property type="evidence" value="ECO:0007669"/>
    <property type="project" value="UniProtKB-SubCell"/>
</dbReference>
<keyword evidence="3" id="KW-0539">Nucleus</keyword>
<dbReference type="HOGENOM" id="CLU_034807_0_0_1"/>
<dbReference type="Pfam" id="PF00447">
    <property type="entry name" value="HSF_DNA-bind"/>
    <property type="match status" value="1"/>
</dbReference>
<evidence type="ECO:0000313" key="7">
    <source>
        <dbReference type="EnsemblProtists" id="Phyra85854"/>
    </source>
</evidence>
<feature type="domain" description="HSF-type DNA-binding" evidence="6">
    <location>
        <begin position="5"/>
        <end position="100"/>
    </location>
</feature>
<reference evidence="8" key="1">
    <citation type="journal article" date="2006" name="Science">
        <title>Phytophthora genome sequences uncover evolutionary origins and mechanisms of pathogenesis.</title>
        <authorList>
            <person name="Tyler B.M."/>
            <person name="Tripathy S."/>
            <person name="Zhang X."/>
            <person name="Dehal P."/>
            <person name="Jiang R.H."/>
            <person name="Aerts A."/>
            <person name="Arredondo F.D."/>
            <person name="Baxter L."/>
            <person name="Bensasson D."/>
            <person name="Beynon J.L."/>
            <person name="Chapman J."/>
            <person name="Damasceno C.M."/>
            <person name="Dorrance A.E."/>
            <person name="Dou D."/>
            <person name="Dickerman A.W."/>
            <person name="Dubchak I.L."/>
            <person name="Garbelotto M."/>
            <person name="Gijzen M."/>
            <person name="Gordon S.G."/>
            <person name="Govers F."/>
            <person name="Grunwald N.J."/>
            <person name="Huang W."/>
            <person name="Ivors K.L."/>
            <person name="Jones R.W."/>
            <person name="Kamoun S."/>
            <person name="Krampis K."/>
            <person name="Lamour K.H."/>
            <person name="Lee M.K."/>
            <person name="McDonald W.H."/>
            <person name="Medina M."/>
            <person name="Meijer H.J."/>
            <person name="Nordberg E.K."/>
            <person name="Maclean D.J."/>
            <person name="Ospina-Giraldo M.D."/>
            <person name="Morris P.F."/>
            <person name="Phuntumart V."/>
            <person name="Putnam N.H."/>
            <person name="Rash S."/>
            <person name="Rose J.K."/>
            <person name="Sakihama Y."/>
            <person name="Salamov A.A."/>
            <person name="Savidor A."/>
            <person name="Scheuring C.F."/>
            <person name="Smith B.M."/>
            <person name="Sobral B.W."/>
            <person name="Terry A."/>
            <person name="Torto-Alalibo T.A."/>
            <person name="Win J."/>
            <person name="Xu Z."/>
            <person name="Zhang H."/>
            <person name="Grigoriev I.V."/>
            <person name="Rokhsar D.S."/>
            <person name="Boore J.L."/>
        </authorList>
    </citation>
    <scope>NUCLEOTIDE SEQUENCE [LARGE SCALE GENOMIC DNA]</scope>
    <source>
        <strain evidence="8">Pr102</strain>
    </source>
</reference>
<sequence length="417" mass="45190">MAVGIPTGFVRKLYRILDHESAAVIAWDADGASFSIHDSAALDAQILPRYFRGRLCAFRQQLVDHGFARCDCEENELREKYKHPEFQRGQPGRLSKIERKPKRNAKPKSKNSVETPKPQMSLKVTLNVPPKETRKRSQADAVQNHQAKRIRTQQQLPAPKTSKNPLFSDDSESGTSLAKFVGLLPASSELPDPISYLSKAGGVVNAAQQAPATAEETGPMFSDDMVRSAMFFLVSSSGAESNAATVPVVAPATAAATTSTSGFLAALLASSSTGGTVATPFARGTNPLFSDQAADGDEDSIWNILVSSSVDRVRSAIDAVESQQDKLRLILEEREKLEEQREKVGAPTGPIVPRRLATNSNPQRMENSLPQKQQNPLFAADTAGSSAGEQSQPAEDDLWKLLMSSSIDCFRRVDLGL</sequence>
<dbReference type="PANTHER" id="PTHR10015">
    <property type="entry name" value="HEAT SHOCK TRANSCRIPTION FACTOR"/>
    <property type="match status" value="1"/>
</dbReference>
<feature type="compositionally biased region" description="Basic residues" evidence="5">
    <location>
        <begin position="99"/>
        <end position="109"/>
    </location>
</feature>
<dbReference type="PANTHER" id="PTHR10015:SF206">
    <property type="entry name" value="HSF-TYPE DNA-BINDING DOMAIN-CONTAINING PROTEIN"/>
    <property type="match status" value="1"/>
</dbReference>
<name>H3H5F0_PHYRM</name>
<dbReference type="VEuPathDB" id="FungiDB:KRP23_12864"/>
<dbReference type="InterPro" id="IPR036388">
    <property type="entry name" value="WH-like_DNA-bd_sf"/>
</dbReference>
<dbReference type="STRING" id="164328.H3H5F0"/>
<organism evidence="7 8">
    <name type="scientific">Phytophthora ramorum</name>
    <name type="common">Sudden oak death agent</name>
    <dbReference type="NCBI Taxonomy" id="164328"/>
    <lineage>
        <taxon>Eukaryota</taxon>
        <taxon>Sar</taxon>
        <taxon>Stramenopiles</taxon>
        <taxon>Oomycota</taxon>
        <taxon>Peronosporomycetes</taxon>
        <taxon>Peronosporales</taxon>
        <taxon>Peronosporaceae</taxon>
        <taxon>Phytophthora</taxon>
    </lineage>
</organism>
<accession>H3H5F0</accession>
<dbReference type="SUPFAM" id="SSF46785">
    <property type="entry name" value="Winged helix' DNA-binding domain"/>
    <property type="match status" value="1"/>
</dbReference>
<evidence type="ECO:0000256" key="4">
    <source>
        <dbReference type="RuleBase" id="RU004020"/>
    </source>
</evidence>
<feature type="compositionally biased region" description="Polar residues" evidence="5">
    <location>
        <begin position="357"/>
        <end position="376"/>
    </location>
</feature>
<dbReference type="Gene3D" id="1.10.10.10">
    <property type="entry name" value="Winged helix-like DNA-binding domain superfamily/Winged helix DNA-binding domain"/>
    <property type="match status" value="1"/>
</dbReference>
<dbReference type="InterPro" id="IPR036390">
    <property type="entry name" value="WH_DNA-bd_sf"/>
</dbReference>
<dbReference type="FunFam" id="1.10.10.10:FF:001601">
    <property type="entry name" value="Uncharacterized protein"/>
    <property type="match status" value="1"/>
</dbReference>
<dbReference type="OMA" id="HWESEAN"/>
<dbReference type="GO" id="GO:0043565">
    <property type="term" value="F:sequence-specific DNA binding"/>
    <property type="evidence" value="ECO:0007669"/>
    <property type="project" value="InterPro"/>
</dbReference>